<dbReference type="Pfam" id="PF02518">
    <property type="entry name" value="HATPase_c"/>
    <property type="match status" value="1"/>
</dbReference>
<dbReference type="GO" id="GO:0016301">
    <property type="term" value="F:kinase activity"/>
    <property type="evidence" value="ECO:0007669"/>
    <property type="project" value="UniProtKB-KW"/>
</dbReference>
<dbReference type="PANTHER" id="PTHR24421:SF37">
    <property type="entry name" value="SENSOR HISTIDINE KINASE NARS"/>
    <property type="match status" value="1"/>
</dbReference>
<keyword evidence="2" id="KW-1003">Cell membrane</keyword>
<evidence type="ECO:0000256" key="10">
    <source>
        <dbReference type="SAM" id="Phobius"/>
    </source>
</evidence>
<evidence type="ECO:0000256" key="6">
    <source>
        <dbReference type="ARBA" id="ARBA00022989"/>
    </source>
</evidence>
<dbReference type="InterPro" id="IPR036890">
    <property type="entry name" value="HATPase_C_sf"/>
</dbReference>
<dbReference type="SUPFAM" id="SSF55874">
    <property type="entry name" value="ATPase domain of HSP90 chaperone/DNA topoisomerase II/histidine kinase"/>
    <property type="match status" value="1"/>
</dbReference>
<dbReference type="GO" id="GO:0005886">
    <property type="term" value="C:plasma membrane"/>
    <property type="evidence" value="ECO:0007669"/>
    <property type="project" value="UniProtKB-SubCell"/>
</dbReference>
<feature type="region of interest" description="Disordered" evidence="9">
    <location>
        <begin position="237"/>
        <end position="256"/>
    </location>
</feature>
<dbReference type="InterPro" id="IPR003594">
    <property type="entry name" value="HATPase_dom"/>
</dbReference>
<proteinExistence type="predicted"/>
<comment type="subcellular location">
    <subcellularLocation>
        <location evidence="1">Cell membrane</location>
        <topology evidence="1">Multi-pass membrane protein</topology>
    </subcellularLocation>
</comment>
<evidence type="ECO:0000259" key="11">
    <source>
        <dbReference type="Pfam" id="PF02518"/>
    </source>
</evidence>
<organism evidence="12">
    <name type="scientific">Streptomyces sp. Y1</name>
    <dbReference type="NCBI Taxonomy" id="3238634"/>
    <lineage>
        <taxon>Bacteria</taxon>
        <taxon>Bacillati</taxon>
        <taxon>Actinomycetota</taxon>
        <taxon>Actinomycetes</taxon>
        <taxon>Kitasatosporales</taxon>
        <taxon>Streptomycetaceae</taxon>
        <taxon>Streptomyces</taxon>
    </lineage>
</organism>
<dbReference type="Gene3D" id="1.20.5.1930">
    <property type="match status" value="1"/>
</dbReference>
<feature type="transmembrane region" description="Helical" evidence="10">
    <location>
        <begin position="327"/>
        <end position="355"/>
    </location>
</feature>
<feature type="region of interest" description="Disordered" evidence="9">
    <location>
        <begin position="763"/>
        <end position="785"/>
    </location>
</feature>
<keyword evidence="7" id="KW-0902">Two-component regulatory system</keyword>
<feature type="transmembrane region" description="Helical" evidence="10">
    <location>
        <begin position="79"/>
        <end position="102"/>
    </location>
</feature>
<feature type="transmembrane region" description="Helical" evidence="10">
    <location>
        <begin position="108"/>
        <end position="132"/>
    </location>
</feature>
<feature type="transmembrane region" description="Helical" evidence="10">
    <location>
        <begin position="265"/>
        <end position="281"/>
    </location>
</feature>
<feature type="domain" description="Histidine kinase/HSP90-like ATPase" evidence="11">
    <location>
        <begin position="656"/>
        <end position="765"/>
    </location>
</feature>
<feature type="compositionally biased region" description="Gly residues" evidence="9">
    <location>
        <begin position="706"/>
        <end position="720"/>
    </location>
</feature>
<dbReference type="RefSeq" id="WP_369182652.1">
    <property type="nucleotide sequence ID" value="NZ_CP163445.1"/>
</dbReference>
<keyword evidence="4 10" id="KW-0812">Transmembrane</keyword>
<keyword evidence="6 10" id="KW-1133">Transmembrane helix</keyword>
<feature type="compositionally biased region" description="Basic and acidic residues" evidence="9">
    <location>
        <begin position="775"/>
        <end position="785"/>
    </location>
</feature>
<feature type="transmembrane region" description="Helical" evidence="10">
    <location>
        <begin position="144"/>
        <end position="164"/>
    </location>
</feature>
<feature type="transmembrane region" description="Helical" evidence="10">
    <location>
        <begin position="197"/>
        <end position="216"/>
    </location>
</feature>
<evidence type="ECO:0000256" key="1">
    <source>
        <dbReference type="ARBA" id="ARBA00004651"/>
    </source>
</evidence>
<keyword evidence="5" id="KW-0418">Kinase</keyword>
<feature type="compositionally biased region" description="Low complexity" evidence="9">
    <location>
        <begin position="237"/>
        <end position="251"/>
    </location>
</feature>
<evidence type="ECO:0000256" key="3">
    <source>
        <dbReference type="ARBA" id="ARBA00022679"/>
    </source>
</evidence>
<feature type="region of interest" description="Disordered" evidence="9">
    <location>
        <begin position="702"/>
        <end position="729"/>
    </location>
</feature>
<keyword evidence="3" id="KW-0808">Transferase</keyword>
<reference evidence="12" key="1">
    <citation type="submission" date="2024-07" db="EMBL/GenBank/DDBJ databases">
        <authorList>
            <person name="Yu S.T."/>
        </authorList>
    </citation>
    <scope>NUCLEOTIDE SEQUENCE</scope>
    <source>
        <strain evidence="12">Y1</strain>
    </source>
</reference>
<protein>
    <submittedName>
        <fullName evidence="12">ATP-binding protein</fullName>
    </submittedName>
</protein>
<gene>
    <name evidence="12" type="ORF">AB2U05_06215</name>
</gene>
<dbReference type="AlphaFoldDB" id="A0AB39TGV8"/>
<keyword evidence="12" id="KW-0547">Nucleotide-binding</keyword>
<evidence type="ECO:0000256" key="8">
    <source>
        <dbReference type="ARBA" id="ARBA00023136"/>
    </source>
</evidence>
<dbReference type="InterPro" id="IPR050482">
    <property type="entry name" value="Sensor_HK_TwoCompSys"/>
</dbReference>
<dbReference type="GO" id="GO:0000160">
    <property type="term" value="P:phosphorelay signal transduction system"/>
    <property type="evidence" value="ECO:0007669"/>
    <property type="project" value="UniProtKB-KW"/>
</dbReference>
<dbReference type="EMBL" id="CP163445">
    <property type="protein sequence ID" value="XDQ78094.1"/>
    <property type="molecule type" value="Genomic_DNA"/>
</dbReference>
<dbReference type="CDD" id="cd16917">
    <property type="entry name" value="HATPase_UhpB-NarQ-NarX-like"/>
    <property type="match status" value="1"/>
</dbReference>
<feature type="transmembrane region" description="Helical" evidence="10">
    <location>
        <begin position="293"/>
        <end position="315"/>
    </location>
</feature>
<dbReference type="GO" id="GO:0005524">
    <property type="term" value="F:ATP binding"/>
    <property type="evidence" value="ECO:0007669"/>
    <property type="project" value="UniProtKB-KW"/>
</dbReference>
<feature type="transmembrane region" description="Helical" evidence="10">
    <location>
        <begin position="54"/>
        <end position="72"/>
    </location>
</feature>
<evidence type="ECO:0000256" key="7">
    <source>
        <dbReference type="ARBA" id="ARBA00023012"/>
    </source>
</evidence>
<dbReference type="PANTHER" id="PTHR24421">
    <property type="entry name" value="NITRATE/NITRITE SENSOR PROTEIN NARX-RELATED"/>
    <property type="match status" value="1"/>
</dbReference>
<keyword evidence="8 10" id="KW-0472">Membrane</keyword>
<evidence type="ECO:0000256" key="4">
    <source>
        <dbReference type="ARBA" id="ARBA00022692"/>
    </source>
</evidence>
<feature type="transmembrane region" description="Helical" evidence="10">
    <location>
        <begin position="17"/>
        <end position="42"/>
    </location>
</feature>
<keyword evidence="12" id="KW-0067">ATP-binding</keyword>
<accession>A0AB39TGV8</accession>
<name>A0AB39TGV8_9ACTN</name>
<sequence length="785" mass="81412">MTTGIPPRFRTPAQRQLTAAAVVTAVCLVAGTLWACYVLGHLGDPNVVHPRNQLATLVYALPTAAAGMVLHAHRPGSPLGWVMLVYALTAVLPLAAAAPVWVEVSDPGIVGAVAAFGTLCGVVNVTLFYVLPLWLPGGRLTGRLWWVYVGAVALFVIPEMAWQLDLHTLYGRPNPLAGNPPAVFFRRIATALYGHDMVISEFLIGFVALVLLVRLLRPAGRASGTAGAAGGTAGAASGPDGAAAGPVGDAAGPDRDAADTRRHRLRVGAMLAAYLLWAGMQDMYERTWTSHFWLSYALFSAAGLVWAVAVGYLVVRDRGWRLHRAARSALIGLLLATGVTVLFVGASATASGWLLPGRGGAALLLIALMYLFGAALPRVARRTVAVVDRLYYGERAQPYQVLRALAGRVRQVVDPERLPEALCATVAEELRLPGVTLTVSTRAGRRTLATAGRLDGRSQGFELVHNGLPIGELTVGLRAGEDRLDASDMDILRSLADQASPAVASLRLQEDLQASREQIVAAREEERRWLRRDIHDGLGPALAGLRLRMDNAASAASSAAAGSGAAPGTAPGAAPGAVGGCADDGLARTLSGISDDLGMAIREVRRITDRLGPAPLGEFGLARAVQQLAGTFSGAGLTVTAELSPDPLPELPAAVEVAAYRITAEALNNVLRHARARTAKVTLRVTEDTMVLTVLDDGIGYREDTGNGGSSGNGGGGVEGDGAAADGRGVGLRSMADRAAEIGGRCTVGPLPEGGGTQVLAMLPRAAGGGGGGKATERRQGTGDG</sequence>
<evidence type="ECO:0000256" key="2">
    <source>
        <dbReference type="ARBA" id="ARBA00022475"/>
    </source>
</evidence>
<dbReference type="Gene3D" id="3.30.565.10">
    <property type="entry name" value="Histidine kinase-like ATPase, C-terminal domain"/>
    <property type="match status" value="1"/>
</dbReference>
<evidence type="ECO:0000256" key="5">
    <source>
        <dbReference type="ARBA" id="ARBA00022777"/>
    </source>
</evidence>
<evidence type="ECO:0000313" key="12">
    <source>
        <dbReference type="EMBL" id="XDQ78094.1"/>
    </source>
</evidence>
<evidence type="ECO:0000256" key="9">
    <source>
        <dbReference type="SAM" id="MobiDB-lite"/>
    </source>
</evidence>
<feature type="transmembrane region" description="Helical" evidence="10">
    <location>
        <begin position="361"/>
        <end position="380"/>
    </location>
</feature>